<feature type="domain" description="Flagellar assembly protein T N-terminal" evidence="3">
    <location>
        <begin position="29"/>
        <end position="108"/>
    </location>
</feature>
<dbReference type="RefSeq" id="WP_059285167.1">
    <property type="nucleotide sequence ID" value="NZ_LNQU01000017.1"/>
</dbReference>
<comment type="caution">
    <text evidence="4">The sequence shown here is derived from an EMBL/GenBank/DDBJ whole genome shotgun (WGS) entry which is preliminary data.</text>
</comment>
<keyword evidence="5" id="KW-1185">Reference proteome</keyword>
<dbReference type="Gene3D" id="3.30.1660.40">
    <property type="entry name" value="FlgT, N-terminal domain"/>
    <property type="match status" value="1"/>
</dbReference>
<feature type="signal peptide" evidence="1">
    <location>
        <begin position="1"/>
        <end position="25"/>
    </location>
</feature>
<dbReference type="Pfam" id="PF16539">
    <property type="entry name" value="FlgT_M"/>
    <property type="match status" value="1"/>
</dbReference>
<proteinExistence type="predicted"/>
<gene>
    <name evidence="4" type="ORF">DFR38_102352</name>
</gene>
<dbReference type="Gene3D" id="2.40.10.410">
    <property type="entry name" value="FlgT, C-terminal domain"/>
    <property type="match status" value="1"/>
</dbReference>
<keyword evidence="4" id="KW-0966">Cell projection</keyword>
<dbReference type="Proteomes" id="UP000248395">
    <property type="component" value="Unassembled WGS sequence"/>
</dbReference>
<keyword evidence="1" id="KW-0732">Signal</keyword>
<dbReference type="OrthoDB" id="8778507at2"/>
<evidence type="ECO:0000256" key="1">
    <source>
        <dbReference type="SAM" id="SignalP"/>
    </source>
</evidence>
<dbReference type="InterPro" id="IPR032386">
    <property type="entry name" value="FlgT_M"/>
</dbReference>
<dbReference type="EMBL" id="QJKC01000002">
    <property type="protein sequence ID" value="PXX50695.1"/>
    <property type="molecule type" value="Genomic_DNA"/>
</dbReference>
<dbReference type="InterPro" id="IPR032370">
    <property type="entry name" value="FlgT_N"/>
</dbReference>
<evidence type="ECO:0000259" key="3">
    <source>
        <dbReference type="Pfam" id="PF16548"/>
    </source>
</evidence>
<feature type="domain" description="Flagellar assembly protein T middle" evidence="2">
    <location>
        <begin position="137"/>
        <end position="297"/>
    </location>
</feature>
<accession>A0A318JQ55</accession>
<organism evidence="4 5">
    <name type="scientific">Aquitalea magnusonii</name>
    <dbReference type="NCBI Taxonomy" id="332411"/>
    <lineage>
        <taxon>Bacteria</taxon>
        <taxon>Pseudomonadati</taxon>
        <taxon>Pseudomonadota</taxon>
        <taxon>Betaproteobacteria</taxon>
        <taxon>Neisseriales</taxon>
        <taxon>Chromobacteriaceae</taxon>
        <taxon>Aquitalea</taxon>
    </lineage>
</organism>
<dbReference type="Pfam" id="PF16548">
    <property type="entry name" value="FlgT_N"/>
    <property type="match status" value="1"/>
</dbReference>
<evidence type="ECO:0000313" key="4">
    <source>
        <dbReference type="EMBL" id="PXX50695.1"/>
    </source>
</evidence>
<keyword evidence="4" id="KW-0969">Cilium</keyword>
<reference evidence="4 5" key="1">
    <citation type="submission" date="2018-05" db="EMBL/GenBank/DDBJ databases">
        <title>Genomic Encyclopedia of Type Strains, Phase IV (KMG-IV): sequencing the most valuable type-strain genomes for metagenomic binning, comparative biology and taxonomic classification.</title>
        <authorList>
            <person name="Goeker M."/>
        </authorList>
    </citation>
    <scope>NUCLEOTIDE SEQUENCE [LARGE SCALE GENOMIC DNA]</scope>
    <source>
        <strain evidence="4 5">DSM 25134</strain>
    </source>
</reference>
<feature type="chain" id="PRO_5016316991" evidence="1">
    <location>
        <begin position="26"/>
        <end position="431"/>
    </location>
</feature>
<protein>
    <submittedName>
        <fullName evidence="4">Flagellar assembly T-like protein</fullName>
    </submittedName>
</protein>
<sequence>MTIRLLTRQVAALVAAFALCAPVWAAPIVAEGMAAMDAGSPAAREMAIRDALQQAAISNGAELQSLQLMESGNVSESSVLSAPSLQGKVRILQEYSSDGVYHVRLSIDPQASAAGPVGSAPKPAQNANCGMPAGRVLRRKLLTTYFYVVNPAEANDLQDLATALPGEMARRLRQQGPFDVRNASHLTVLSNMAADEPVAGWDTVRELGRREDVQFVIAGRVLSTGVVGKSLRHTMYESNNTSQQGAYYTGPLAGLFGGALKYAPSARQFDMELWVYDALTGAVLADQRFSRVAQGKVVEQLPAAFASAAFWQGDYGKVVDGLLDQASRQLVDLVSCIPLSAKVVKVEDGRQLFINVGGLDGMKVGDQMLLYKPRSDQILRSGGGVRELGVPEDLSGTITLTQVQPNFSIAQVQSARLKVEEGDYVRFMTRR</sequence>
<evidence type="ECO:0000259" key="2">
    <source>
        <dbReference type="Pfam" id="PF16539"/>
    </source>
</evidence>
<dbReference type="InterPro" id="IPR038165">
    <property type="entry name" value="FlgT_C_sf"/>
</dbReference>
<name>A0A318JQ55_9NEIS</name>
<evidence type="ECO:0000313" key="5">
    <source>
        <dbReference type="Proteomes" id="UP000248395"/>
    </source>
</evidence>
<dbReference type="Gene3D" id="3.40.50.10610">
    <property type="entry name" value="ABC-type transport auxiliary lipoprotein component"/>
    <property type="match status" value="1"/>
</dbReference>
<dbReference type="AlphaFoldDB" id="A0A318JQ55"/>
<dbReference type="InterPro" id="IPR038180">
    <property type="entry name" value="FlgT_N_sf"/>
</dbReference>
<keyword evidence="4" id="KW-0282">Flagellum</keyword>